<evidence type="ECO:0000313" key="2">
    <source>
        <dbReference type="Proteomes" id="UP000790347"/>
    </source>
</evidence>
<accession>A0A922L2C6</accession>
<dbReference type="Proteomes" id="UP000790347">
    <property type="component" value="Unassembled WGS sequence"/>
</dbReference>
<sequence>MLYLVDIDSIVMAISIAPPPPPPPTAPPLPPLILAPPPKPLAKPGPNVNAYGPPWLLVAAAAAA</sequence>
<dbReference type="EMBL" id="ASGP02000004">
    <property type="protein sequence ID" value="KAH9511807.1"/>
    <property type="molecule type" value="Genomic_DNA"/>
</dbReference>
<proteinExistence type="predicted"/>
<reference evidence="1" key="2">
    <citation type="journal article" date="2022" name="Res Sq">
        <title>Comparative Genomics Reveals Insights into the Divergent Evolution of Astigmatic Mites and Household Pest Adaptations.</title>
        <authorList>
            <person name="Xiong Q."/>
            <person name="Wan A.T.-Y."/>
            <person name="Liu X.-Y."/>
            <person name="Fung C.S.-H."/>
            <person name="Xiao X."/>
            <person name="Malainual N."/>
            <person name="Hou J."/>
            <person name="Wang L."/>
            <person name="Wang M."/>
            <person name="Yang K."/>
            <person name="Cui Y."/>
            <person name="Leung E."/>
            <person name="Nong W."/>
            <person name="Shin S.-K."/>
            <person name="Au S."/>
            <person name="Jeong K.Y."/>
            <person name="Chew F.T."/>
            <person name="Hui J."/>
            <person name="Leung T.F."/>
            <person name="Tungtrongchitr A."/>
            <person name="Zhong N."/>
            <person name="Liu Z."/>
            <person name="Tsui S."/>
        </authorList>
    </citation>
    <scope>NUCLEOTIDE SEQUENCE</scope>
    <source>
        <strain evidence="1">Derf</strain>
        <tissue evidence="1">Whole organism</tissue>
    </source>
</reference>
<keyword evidence="2" id="KW-1185">Reference proteome</keyword>
<dbReference type="AlphaFoldDB" id="A0A922L2C6"/>
<name>A0A922L2C6_DERFA</name>
<gene>
    <name evidence="1" type="ORF">DERF_010234</name>
</gene>
<organism evidence="1 2">
    <name type="scientific">Dermatophagoides farinae</name>
    <name type="common">American house dust mite</name>
    <dbReference type="NCBI Taxonomy" id="6954"/>
    <lineage>
        <taxon>Eukaryota</taxon>
        <taxon>Metazoa</taxon>
        <taxon>Ecdysozoa</taxon>
        <taxon>Arthropoda</taxon>
        <taxon>Chelicerata</taxon>
        <taxon>Arachnida</taxon>
        <taxon>Acari</taxon>
        <taxon>Acariformes</taxon>
        <taxon>Sarcoptiformes</taxon>
        <taxon>Astigmata</taxon>
        <taxon>Psoroptidia</taxon>
        <taxon>Analgoidea</taxon>
        <taxon>Pyroglyphidae</taxon>
        <taxon>Dermatophagoidinae</taxon>
        <taxon>Dermatophagoides</taxon>
    </lineage>
</organism>
<reference evidence="1" key="1">
    <citation type="submission" date="2013-05" db="EMBL/GenBank/DDBJ databases">
        <authorList>
            <person name="Yim A.K.Y."/>
            <person name="Chan T.F."/>
            <person name="Ji K.M."/>
            <person name="Liu X.Y."/>
            <person name="Zhou J.W."/>
            <person name="Li R.Q."/>
            <person name="Yang K.Y."/>
            <person name="Li J."/>
            <person name="Li M."/>
            <person name="Law P.T.W."/>
            <person name="Wu Y.L."/>
            <person name="Cai Z.L."/>
            <person name="Qin H."/>
            <person name="Bao Y."/>
            <person name="Leung R.K.K."/>
            <person name="Ng P.K.S."/>
            <person name="Zou J."/>
            <person name="Zhong X.J."/>
            <person name="Ran P.X."/>
            <person name="Zhong N.S."/>
            <person name="Liu Z.G."/>
            <person name="Tsui S.K.W."/>
        </authorList>
    </citation>
    <scope>NUCLEOTIDE SEQUENCE</scope>
    <source>
        <strain evidence="1">Derf</strain>
        <tissue evidence="1">Whole organism</tissue>
    </source>
</reference>
<protein>
    <submittedName>
        <fullName evidence="1">Uncharacterized protein</fullName>
    </submittedName>
</protein>
<evidence type="ECO:0000313" key="1">
    <source>
        <dbReference type="EMBL" id="KAH9511807.1"/>
    </source>
</evidence>
<comment type="caution">
    <text evidence="1">The sequence shown here is derived from an EMBL/GenBank/DDBJ whole genome shotgun (WGS) entry which is preliminary data.</text>
</comment>